<name>A0A7E4VJ43_PANRE</name>
<dbReference type="GO" id="GO:0008080">
    <property type="term" value="F:N-acetyltransferase activity"/>
    <property type="evidence" value="ECO:0007669"/>
    <property type="project" value="TreeGrafter"/>
</dbReference>
<dbReference type="Gene3D" id="3.40.630.30">
    <property type="match status" value="1"/>
</dbReference>
<evidence type="ECO:0000313" key="2">
    <source>
        <dbReference type="WBParaSite" id="Pan_g218.t1"/>
    </source>
</evidence>
<reference evidence="2" key="2">
    <citation type="submission" date="2020-10" db="UniProtKB">
        <authorList>
            <consortium name="WormBaseParasite"/>
        </authorList>
    </citation>
    <scope>IDENTIFICATION</scope>
</reference>
<keyword evidence="1" id="KW-1185">Reference proteome</keyword>
<proteinExistence type="predicted"/>
<reference evidence="1" key="1">
    <citation type="journal article" date="2013" name="Genetics">
        <title>The draft genome and transcriptome of Panagrellus redivivus are shaped by the harsh demands of a free-living lifestyle.</title>
        <authorList>
            <person name="Srinivasan J."/>
            <person name="Dillman A.R."/>
            <person name="Macchietto M.G."/>
            <person name="Heikkinen L."/>
            <person name="Lakso M."/>
            <person name="Fracchia K.M."/>
            <person name="Antoshechkin I."/>
            <person name="Mortazavi A."/>
            <person name="Wong G."/>
            <person name="Sternberg P.W."/>
        </authorList>
    </citation>
    <scope>NUCLEOTIDE SEQUENCE [LARGE SCALE GENOMIC DNA]</scope>
    <source>
        <strain evidence="1">MT8872</strain>
    </source>
</reference>
<sequence length="281" mass="31357">MLCRAPIHLVRQFSTSSCQFNVHKRTDNRSKSRVTVGDEFKLTDGRKIRFEIADNEDVELIVQDAVEGFVTHNNLLRCLDATHADIEPLLRKLIEPAVPAGGTVFAICDGNIAGLRVMSIYPRDQIVARFGPLPQPSVAPKAKFPKDFGEMVAAAPYDNFKTKQIHAFIHSLYDQLAQFLPADVNQLGFGEVLRIHGSFMDFGVAKAIYEVSEKLAREKGCDVMANVTTTRASTNIFALRKNFTAKYCLPYSKFVVNGDRPFLHPYDKCYGATINVGNLKL</sequence>
<accession>A0A7E4VJ43</accession>
<dbReference type="PANTHER" id="PTHR20905">
    <property type="entry name" value="N-ACETYLTRANSFERASE-RELATED"/>
    <property type="match status" value="1"/>
</dbReference>
<protein>
    <submittedName>
        <fullName evidence="2">O-fucosyltransferase family protein</fullName>
    </submittedName>
</protein>
<dbReference type="WBParaSite" id="Pan_g218.t1">
    <property type="protein sequence ID" value="Pan_g218.t1"/>
    <property type="gene ID" value="Pan_g218"/>
</dbReference>
<dbReference type="PANTHER" id="PTHR20905:SF1">
    <property type="entry name" value="AT07410P-RELATED"/>
    <property type="match status" value="1"/>
</dbReference>
<dbReference type="Proteomes" id="UP000492821">
    <property type="component" value="Unassembled WGS sequence"/>
</dbReference>
<dbReference type="AlphaFoldDB" id="A0A7E4VJ43"/>
<organism evidence="1 2">
    <name type="scientific">Panagrellus redivivus</name>
    <name type="common">Microworm</name>
    <dbReference type="NCBI Taxonomy" id="6233"/>
    <lineage>
        <taxon>Eukaryota</taxon>
        <taxon>Metazoa</taxon>
        <taxon>Ecdysozoa</taxon>
        <taxon>Nematoda</taxon>
        <taxon>Chromadorea</taxon>
        <taxon>Rhabditida</taxon>
        <taxon>Tylenchina</taxon>
        <taxon>Panagrolaimomorpha</taxon>
        <taxon>Panagrolaimoidea</taxon>
        <taxon>Panagrolaimidae</taxon>
        <taxon>Panagrellus</taxon>
    </lineage>
</organism>
<evidence type="ECO:0000313" key="1">
    <source>
        <dbReference type="Proteomes" id="UP000492821"/>
    </source>
</evidence>